<dbReference type="SUPFAM" id="SSF53323">
    <property type="entry name" value="Pyruvate-ferredoxin oxidoreductase, PFOR, domain III"/>
    <property type="match status" value="1"/>
</dbReference>
<gene>
    <name evidence="3" type="ORF">S03H2_50881</name>
</gene>
<dbReference type="InterPro" id="IPR002869">
    <property type="entry name" value="Pyrv_flavodox_OxRed_cen"/>
</dbReference>
<accession>X1IHY9</accession>
<comment type="caution">
    <text evidence="3">The sequence shown here is derived from an EMBL/GenBank/DDBJ whole genome shotgun (WGS) entry which is preliminary data.</text>
</comment>
<keyword evidence="1" id="KW-0560">Oxidoreductase</keyword>
<dbReference type="PANTHER" id="PTHR42730">
    <property type="entry name" value="2-OXOGLUTARATE SYNTHASE SUBUNIT KORC"/>
    <property type="match status" value="1"/>
</dbReference>
<dbReference type="AlphaFoldDB" id="X1IHY9"/>
<dbReference type="Pfam" id="PF01558">
    <property type="entry name" value="POR"/>
    <property type="match status" value="1"/>
</dbReference>
<feature type="domain" description="Pyruvate/ketoisovalerate oxidoreductase catalytic" evidence="2">
    <location>
        <begin position="10"/>
        <end position="158"/>
    </location>
</feature>
<evidence type="ECO:0000259" key="2">
    <source>
        <dbReference type="Pfam" id="PF01558"/>
    </source>
</evidence>
<dbReference type="InterPro" id="IPR052554">
    <property type="entry name" value="2-oxoglutarate_synth_KorC"/>
</dbReference>
<dbReference type="EMBL" id="BARU01032246">
    <property type="protein sequence ID" value="GAH68870.1"/>
    <property type="molecule type" value="Genomic_DNA"/>
</dbReference>
<evidence type="ECO:0000256" key="1">
    <source>
        <dbReference type="ARBA" id="ARBA00023002"/>
    </source>
</evidence>
<dbReference type="Gene3D" id="3.40.920.10">
    <property type="entry name" value="Pyruvate-ferredoxin oxidoreductase, PFOR, domain III"/>
    <property type="match status" value="1"/>
</dbReference>
<dbReference type="InterPro" id="IPR019752">
    <property type="entry name" value="Pyrv/ketoisovalerate_OxRed_cat"/>
</dbReference>
<organism evidence="3">
    <name type="scientific">marine sediment metagenome</name>
    <dbReference type="NCBI Taxonomy" id="412755"/>
    <lineage>
        <taxon>unclassified sequences</taxon>
        <taxon>metagenomes</taxon>
        <taxon>ecological metagenomes</taxon>
    </lineage>
</organism>
<feature type="non-terminal residue" evidence="3">
    <location>
        <position position="1"/>
    </location>
</feature>
<dbReference type="PANTHER" id="PTHR42730:SF1">
    <property type="entry name" value="2-OXOGLUTARATE SYNTHASE SUBUNIT KORC"/>
    <property type="match status" value="1"/>
</dbReference>
<protein>
    <recommendedName>
        <fullName evidence="2">Pyruvate/ketoisovalerate oxidoreductase catalytic domain-containing protein</fullName>
    </recommendedName>
</protein>
<proteinExistence type="predicted"/>
<sequence length="166" mass="17498">LGKFVAELLMHDHEVTFFPSYGTEVRGGTAYCHVCVSDSPVASPVVEEATCLVLMNQMSYDRFAPVVRPDGLVLANASMVKATGAHGSARLVAIDASGLANEMGDVRVANMILLGALARLKRLAPPEAIVRLLEKKLGTEAGKREILDLNKQALAVGAAEADRAGA</sequence>
<evidence type="ECO:0000313" key="3">
    <source>
        <dbReference type="EMBL" id="GAH68870.1"/>
    </source>
</evidence>
<reference evidence="3" key="1">
    <citation type="journal article" date="2014" name="Front. Microbiol.">
        <title>High frequency of phylogenetically diverse reductive dehalogenase-homologous genes in deep subseafloor sedimentary metagenomes.</title>
        <authorList>
            <person name="Kawai M."/>
            <person name="Futagami T."/>
            <person name="Toyoda A."/>
            <person name="Takaki Y."/>
            <person name="Nishi S."/>
            <person name="Hori S."/>
            <person name="Arai W."/>
            <person name="Tsubouchi T."/>
            <person name="Morono Y."/>
            <person name="Uchiyama I."/>
            <person name="Ito T."/>
            <person name="Fujiyama A."/>
            <person name="Inagaki F."/>
            <person name="Takami H."/>
        </authorList>
    </citation>
    <scope>NUCLEOTIDE SEQUENCE</scope>
    <source>
        <strain evidence="3">Expedition CK06-06</strain>
    </source>
</reference>
<dbReference type="GO" id="GO:0016903">
    <property type="term" value="F:oxidoreductase activity, acting on the aldehyde or oxo group of donors"/>
    <property type="evidence" value="ECO:0007669"/>
    <property type="project" value="InterPro"/>
</dbReference>
<name>X1IHY9_9ZZZZ</name>